<dbReference type="eggNOG" id="COG2801">
    <property type="taxonomic scope" value="Bacteria"/>
</dbReference>
<proteinExistence type="predicted"/>
<name>A0A0D8FVF1_9ACTN</name>
<evidence type="ECO:0000313" key="2">
    <source>
        <dbReference type="EMBL" id="KJE76934.1"/>
    </source>
</evidence>
<accession>A0A0D8FVF1</accession>
<gene>
    <name evidence="2" type="ORF">FEAC_12580</name>
</gene>
<reference evidence="2 3" key="1">
    <citation type="submission" date="2015-01" db="EMBL/GenBank/DDBJ databases">
        <title>Draft genome of the acidophilic iron oxidizer Ferrimicrobium acidiphilum strain T23.</title>
        <authorList>
            <person name="Poehlein A."/>
            <person name="Eisen S."/>
            <person name="Schloemann M."/>
            <person name="Johnson B.D."/>
            <person name="Daniel R."/>
            <person name="Muehling M."/>
        </authorList>
    </citation>
    <scope>NUCLEOTIDE SEQUENCE [LARGE SCALE GENOMIC DNA]</scope>
    <source>
        <strain evidence="2 3">T23</strain>
    </source>
</reference>
<organism evidence="2 3">
    <name type="scientific">Ferrimicrobium acidiphilum DSM 19497</name>
    <dbReference type="NCBI Taxonomy" id="1121877"/>
    <lineage>
        <taxon>Bacteria</taxon>
        <taxon>Bacillati</taxon>
        <taxon>Actinomycetota</taxon>
        <taxon>Acidimicrobiia</taxon>
        <taxon>Acidimicrobiales</taxon>
        <taxon>Acidimicrobiaceae</taxon>
        <taxon>Ferrimicrobium</taxon>
    </lineage>
</organism>
<dbReference type="EMBL" id="JXUW01000009">
    <property type="protein sequence ID" value="KJE76934.1"/>
    <property type="molecule type" value="Genomic_DNA"/>
</dbReference>
<feature type="region of interest" description="Disordered" evidence="1">
    <location>
        <begin position="26"/>
        <end position="56"/>
    </location>
</feature>
<evidence type="ECO:0000256" key="1">
    <source>
        <dbReference type="SAM" id="MobiDB-lite"/>
    </source>
</evidence>
<dbReference type="Proteomes" id="UP000032336">
    <property type="component" value="Unassembled WGS sequence"/>
</dbReference>
<sequence length="56" mass="6375">MTPADVHEGYAEAITERRAEVLKGAYQNHPERFVNKIPTRPPSTPRSGSTDQVRRR</sequence>
<keyword evidence="3" id="KW-1185">Reference proteome</keyword>
<comment type="caution">
    <text evidence="2">The sequence shown here is derived from an EMBL/GenBank/DDBJ whole genome shotgun (WGS) entry which is preliminary data.</text>
</comment>
<protein>
    <submittedName>
        <fullName evidence="2">Uncharacterized protein</fullName>
    </submittedName>
</protein>
<evidence type="ECO:0000313" key="3">
    <source>
        <dbReference type="Proteomes" id="UP000032336"/>
    </source>
</evidence>
<dbReference type="STRING" id="1121877.FEAC_12580"/>
<dbReference type="AlphaFoldDB" id="A0A0D8FVF1"/>